<dbReference type="AlphaFoldDB" id="A0A0D7BSE1"/>
<reference evidence="2 3" key="1">
    <citation type="journal article" date="2015" name="Fungal Genet. Biol.">
        <title>Evolution of novel wood decay mechanisms in Agaricales revealed by the genome sequences of Fistulina hepatica and Cylindrobasidium torrendii.</title>
        <authorList>
            <person name="Floudas D."/>
            <person name="Held B.W."/>
            <person name="Riley R."/>
            <person name="Nagy L.G."/>
            <person name="Koehler G."/>
            <person name="Ransdell A.S."/>
            <person name="Younus H."/>
            <person name="Chow J."/>
            <person name="Chiniquy J."/>
            <person name="Lipzen A."/>
            <person name="Tritt A."/>
            <person name="Sun H."/>
            <person name="Haridas S."/>
            <person name="LaButti K."/>
            <person name="Ohm R.A."/>
            <person name="Kues U."/>
            <person name="Blanchette R.A."/>
            <person name="Grigoriev I.V."/>
            <person name="Minto R.E."/>
            <person name="Hibbett D.S."/>
        </authorList>
    </citation>
    <scope>NUCLEOTIDE SEQUENCE [LARGE SCALE GENOMIC DNA]</scope>
    <source>
        <strain evidence="2 3">FP15055 ss-10</strain>
    </source>
</reference>
<keyword evidence="3" id="KW-1185">Reference proteome</keyword>
<evidence type="ECO:0000313" key="3">
    <source>
        <dbReference type="Proteomes" id="UP000054007"/>
    </source>
</evidence>
<organism evidence="2 3">
    <name type="scientific">Cylindrobasidium torrendii FP15055 ss-10</name>
    <dbReference type="NCBI Taxonomy" id="1314674"/>
    <lineage>
        <taxon>Eukaryota</taxon>
        <taxon>Fungi</taxon>
        <taxon>Dikarya</taxon>
        <taxon>Basidiomycota</taxon>
        <taxon>Agaricomycotina</taxon>
        <taxon>Agaricomycetes</taxon>
        <taxon>Agaricomycetidae</taxon>
        <taxon>Agaricales</taxon>
        <taxon>Marasmiineae</taxon>
        <taxon>Physalacriaceae</taxon>
        <taxon>Cylindrobasidium</taxon>
    </lineage>
</organism>
<protein>
    <submittedName>
        <fullName evidence="2">Uncharacterized protein</fullName>
    </submittedName>
</protein>
<keyword evidence="1" id="KW-0472">Membrane</keyword>
<accession>A0A0D7BSE1</accession>
<feature type="transmembrane region" description="Helical" evidence="1">
    <location>
        <begin position="27"/>
        <end position="48"/>
    </location>
</feature>
<evidence type="ECO:0000256" key="1">
    <source>
        <dbReference type="SAM" id="Phobius"/>
    </source>
</evidence>
<sequence length="51" mass="5605">MHHVIGTVPTLPAGGVQYMVRYGTVPVLMLGTYVLGVRSVTLVEIFFLKDK</sequence>
<dbReference type="EMBL" id="KN880438">
    <property type="protein sequence ID" value="KIY73094.1"/>
    <property type="molecule type" value="Genomic_DNA"/>
</dbReference>
<dbReference type="Proteomes" id="UP000054007">
    <property type="component" value="Unassembled WGS sequence"/>
</dbReference>
<keyword evidence="1" id="KW-1133">Transmembrane helix</keyword>
<gene>
    <name evidence="2" type="ORF">CYLTODRAFT_271376</name>
</gene>
<evidence type="ECO:0000313" key="2">
    <source>
        <dbReference type="EMBL" id="KIY73094.1"/>
    </source>
</evidence>
<keyword evidence="1" id="KW-0812">Transmembrane</keyword>
<proteinExistence type="predicted"/>
<name>A0A0D7BSE1_9AGAR</name>